<gene>
    <name evidence="1" type="ORF">OPV22_010679</name>
</gene>
<evidence type="ECO:0000313" key="2">
    <source>
        <dbReference type="Proteomes" id="UP001222027"/>
    </source>
</evidence>
<protein>
    <recommendedName>
        <fullName evidence="3">Secreted protein</fullName>
    </recommendedName>
</protein>
<sequence length="174" mass="19456">MLWLLNGETMHLTGSTLVFLVANFASPQATGCHLEFPVLRAAVYWCLTPLTATFRILRCASPTTVIWVASIDLVISTDMLCTIHSRNDACADPRFSRKREMLKPTTDTANRHGESRETKKYPSVYQVCHDGDRDRNNGGIIRSLQAVHSPVLLFNSSSSSSLRFSLFPFHVLLT</sequence>
<name>A0AAV8RHB8_ENSVE</name>
<dbReference type="EMBL" id="JAQQAF010000003">
    <property type="protein sequence ID" value="KAJ8500127.1"/>
    <property type="molecule type" value="Genomic_DNA"/>
</dbReference>
<comment type="caution">
    <text evidence="1">The sequence shown here is derived from an EMBL/GenBank/DDBJ whole genome shotgun (WGS) entry which is preliminary data.</text>
</comment>
<reference evidence="1 2" key="1">
    <citation type="submission" date="2022-12" db="EMBL/GenBank/DDBJ databases">
        <title>Chromosome-scale assembly of the Ensete ventricosum genome.</title>
        <authorList>
            <person name="Dussert Y."/>
            <person name="Stocks J."/>
            <person name="Wendawek A."/>
            <person name="Woldeyes F."/>
            <person name="Nichols R.A."/>
            <person name="Borrell J.S."/>
        </authorList>
    </citation>
    <scope>NUCLEOTIDE SEQUENCE [LARGE SCALE GENOMIC DNA]</scope>
    <source>
        <strain evidence="2">cv. Maze</strain>
        <tissue evidence="1">Seeds</tissue>
    </source>
</reference>
<evidence type="ECO:0000313" key="1">
    <source>
        <dbReference type="EMBL" id="KAJ8500127.1"/>
    </source>
</evidence>
<keyword evidence="2" id="KW-1185">Reference proteome</keyword>
<organism evidence="1 2">
    <name type="scientific">Ensete ventricosum</name>
    <name type="common">Abyssinian banana</name>
    <name type="synonym">Musa ensete</name>
    <dbReference type="NCBI Taxonomy" id="4639"/>
    <lineage>
        <taxon>Eukaryota</taxon>
        <taxon>Viridiplantae</taxon>
        <taxon>Streptophyta</taxon>
        <taxon>Embryophyta</taxon>
        <taxon>Tracheophyta</taxon>
        <taxon>Spermatophyta</taxon>
        <taxon>Magnoliopsida</taxon>
        <taxon>Liliopsida</taxon>
        <taxon>Zingiberales</taxon>
        <taxon>Musaceae</taxon>
        <taxon>Ensete</taxon>
    </lineage>
</organism>
<accession>A0AAV8RHB8</accession>
<evidence type="ECO:0008006" key="3">
    <source>
        <dbReference type="Google" id="ProtNLM"/>
    </source>
</evidence>
<proteinExistence type="predicted"/>
<dbReference type="Proteomes" id="UP001222027">
    <property type="component" value="Unassembled WGS sequence"/>
</dbReference>
<dbReference type="AlphaFoldDB" id="A0AAV8RHB8"/>